<comment type="caution">
    <text evidence="1">The sequence shown here is derived from an EMBL/GenBank/DDBJ whole genome shotgun (WGS) entry which is preliminary data.</text>
</comment>
<accession>A0ABM8QIA8</accession>
<evidence type="ECO:0000313" key="2">
    <source>
        <dbReference type="Proteomes" id="UP000675880"/>
    </source>
</evidence>
<protein>
    <submittedName>
        <fullName evidence="1">Uncharacterized protein</fullName>
    </submittedName>
</protein>
<dbReference type="RefSeq" id="WP_213040473.1">
    <property type="nucleotide sequence ID" value="NZ_CAJNBJ010000001.1"/>
</dbReference>
<organism evidence="1 2">
    <name type="scientific">Nitrospira defluvii</name>
    <dbReference type="NCBI Taxonomy" id="330214"/>
    <lineage>
        <taxon>Bacteria</taxon>
        <taxon>Pseudomonadati</taxon>
        <taxon>Nitrospirota</taxon>
        <taxon>Nitrospiria</taxon>
        <taxon>Nitrospirales</taxon>
        <taxon>Nitrospiraceae</taxon>
        <taxon>Nitrospira</taxon>
    </lineage>
</organism>
<gene>
    <name evidence="1" type="ORF">NSPZN2_10609</name>
</gene>
<sequence>MSLPLDKRSLTLAELALVADGELFRSKERAILKVQALLATLQAGLREDLAGTTLLLPPGFDPAKAQSVKGERLEQCPYQYLDYPKHFLGDDKFTFRSLCWWGHHLVFAMIVEGGQVKQCKKNFFDRFHQLAGHGLELSLAPTLWEWKRGEGYTLPITHDRKAQLAAVLSGRAWFKIARFVPLDSPALREGHLPELGRDTFRSLLPLLIP</sequence>
<reference evidence="1 2" key="1">
    <citation type="submission" date="2021-02" db="EMBL/GenBank/DDBJ databases">
        <authorList>
            <person name="Han P."/>
        </authorList>
    </citation>
    <scope>NUCLEOTIDE SEQUENCE [LARGE SCALE GENOMIC DNA]</scope>
    <source>
        <strain evidence="1">Candidatus Nitrospira sp. ZN2</strain>
    </source>
</reference>
<dbReference type="Proteomes" id="UP000675880">
    <property type="component" value="Unassembled WGS sequence"/>
</dbReference>
<dbReference type="EMBL" id="CAJNBJ010000001">
    <property type="protein sequence ID" value="CAE6698816.1"/>
    <property type="molecule type" value="Genomic_DNA"/>
</dbReference>
<evidence type="ECO:0000313" key="1">
    <source>
        <dbReference type="EMBL" id="CAE6698816.1"/>
    </source>
</evidence>
<proteinExistence type="predicted"/>
<name>A0ABM8QIA8_9BACT</name>
<keyword evidence="2" id="KW-1185">Reference proteome</keyword>